<accession>A0A5N6ZDH1</accession>
<organism evidence="8 9">
    <name type="scientific">Aspergillus coremiiformis</name>
    <dbReference type="NCBI Taxonomy" id="138285"/>
    <lineage>
        <taxon>Eukaryota</taxon>
        <taxon>Fungi</taxon>
        <taxon>Dikarya</taxon>
        <taxon>Ascomycota</taxon>
        <taxon>Pezizomycotina</taxon>
        <taxon>Eurotiomycetes</taxon>
        <taxon>Eurotiomycetidae</taxon>
        <taxon>Eurotiales</taxon>
        <taxon>Aspergillaceae</taxon>
        <taxon>Aspergillus</taxon>
        <taxon>Aspergillus subgen. Circumdati</taxon>
    </lineage>
</organism>
<dbReference type="EMBL" id="ML739049">
    <property type="protein sequence ID" value="KAE8355655.1"/>
    <property type="molecule type" value="Genomic_DNA"/>
</dbReference>
<feature type="transmembrane region" description="Helical" evidence="7">
    <location>
        <begin position="12"/>
        <end position="34"/>
    </location>
</feature>
<dbReference type="Proteomes" id="UP000327118">
    <property type="component" value="Unassembled WGS sequence"/>
</dbReference>
<keyword evidence="2 7" id="KW-0812">Transmembrane</keyword>
<feature type="transmembrane region" description="Helical" evidence="7">
    <location>
        <begin position="99"/>
        <end position="120"/>
    </location>
</feature>
<feature type="transmembrane region" description="Helical" evidence="7">
    <location>
        <begin position="66"/>
        <end position="84"/>
    </location>
</feature>
<dbReference type="OrthoDB" id="5954308at2759"/>
<evidence type="ECO:0000256" key="6">
    <source>
        <dbReference type="ARBA" id="ARBA00034313"/>
    </source>
</evidence>
<dbReference type="Pfam" id="PF08592">
    <property type="entry name" value="Anthrone_oxy"/>
    <property type="match status" value="1"/>
</dbReference>
<dbReference type="InterPro" id="IPR013901">
    <property type="entry name" value="Anthrone_oxy"/>
</dbReference>
<evidence type="ECO:0008006" key="10">
    <source>
        <dbReference type="Google" id="ProtNLM"/>
    </source>
</evidence>
<proteinExistence type="inferred from homology"/>
<name>A0A5N6ZDH1_9EURO</name>
<evidence type="ECO:0000256" key="3">
    <source>
        <dbReference type="ARBA" id="ARBA00022989"/>
    </source>
</evidence>
<comment type="subcellular location">
    <subcellularLocation>
        <location evidence="1">Membrane</location>
        <topology evidence="1">Multi-pass membrane protein</topology>
    </subcellularLocation>
</comment>
<feature type="transmembrane region" description="Helical" evidence="7">
    <location>
        <begin position="157"/>
        <end position="175"/>
    </location>
</feature>
<keyword evidence="9" id="KW-1185">Reference proteome</keyword>
<evidence type="ECO:0000313" key="9">
    <source>
        <dbReference type="Proteomes" id="UP000327118"/>
    </source>
</evidence>
<dbReference type="PANTHER" id="PTHR35042">
    <property type="entry name" value="ANTHRONE OXYGENASE ENCC"/>
    <property type="match status" value="1"/>
</dbReference>
<gene>
    <name evidence="8" type="ORF">BDV28DRAFT_31061</name>
</gene>
<dbReference type="PANTHER" id="PTHR35042:SF1">
    <property type="entry name" value="DUF1772-DOMAIN-CONTAINING PROTEIN"/>
    <property type="match status" value="1"/>
</dbReference>
<evidence type="ECO:0000256" key="5">
    <source>
        <dbReference type="ARBA" id="ARBA00023136"/>
    </source>
</evidence>
<reference evidence="9" key="1">
    <citation type="submission" date="2019-04" db="EMBL/GenBank/DDBJ databases">
        <title>Friends and foes A comparative genomics studyof 23 Aspergillus species from section Flavi.</title>
        <authorList>
            <consortium name="DOE Joint Genome Institute"/>
            <person name="Kjaerbolling I."/>
            <person name="Vesth T."/>
            <person name="Frisvad J.C."/>
            <person name="Nybo J.L."/>
            <person name="Theobald S."/>
            <person name="Kildgaard S."/>
            <person name="Isbrandt T."/>
            <person name="Kuo A."/>
            <person name="Sato A."/>
            <person name="Lyhne E.K."/>
            <person name="Kogle M.E."/>
            <person name="Wiebenga A."/>
            <person name="Kun R.S."/>
            <person name="Lubbers R.J."/>
            <person name="Makela M.R."/>
            <person name="Barry K."/>
            <person name="Chovatia M."/>
            <person name="Clum A."/>
            <person name="Daum C."/>
            <person name="Haridas S."/>
            <person name="He G."/>
            <person name="LaButti K."/>
            <person name="Lipzen A."/>
            <person name="Mondo S."/>
            <person name="Riley R."/>
            <person name="Salamov A."/>
            <person name="Simmons B.A."/>
            <person name="Magnuson J.K."/>
            <person name="Henrissat B."/>
            <person name="Mortensen U.H."/>
            <person name="Larsen T.O."/>
            <person name="Devries R.P."/>
            <person name="Grigoriev I.V."/>
            <person name="Machida M."/>
            <person name="Baker S.E."/>
            <person name="Andersen M.R."/>
        </authorList>
    </citation>
    <scope>NUCLEOTIDE SEQUENCE [LARGE SCALE GENOMIC DNA]</scope>
    <source>
        <strain evidence="9">CBS 553.77</strain>
    </source>
</reference>
<evidence type="ECO:0000256" key="2">
    <source>
        <dbReference type="ARBA" id="ARBA00022692"/>
    </source>
</evidence>
<keyword evidence="3 7" id="KW-1133">Transmembrane helix</keyword>
<dbReference type="GO" id="GO:0004497">
    <property type="term" value="F:monooxygenase activity"/>
    <property type="evidence" value="ECO:0007669"/>
    <property type="project" value="UniProtKB-KW"/>
</dbReference>
<protein>
    <recommendedName>
        <fullName evidence="10">DUF1772-domain-containing protein</fullName>
    </recommendedName>
</protein>
<keyword evidence="5 7" id="KW-0472">Membrane</keyword>
<dbReference type="GO" id="GO:0016020">
    <property type="term" value="C:membrane"/>
    <property type="evidence" value="ECO:0007669"/>
    <property type="project" value="UniProtKB-SubCell"/>
</dbReference>
<keyword evidence="4" id="KW-0560">Oxidoreductase</keyword>
<evidence type="ECO:0000256" key="7">
    <source>
        <dbReference type="SAM" id="Phobius"/>
    </source>
</evidence>
<keyword evidence="4" id="KW-0503">Monooxygenase</keyword>
<evidence type="ECO:0000256" key="4">
    <source>
        <dbReference type="ARBA" id="ARBA00023033"/>
    </source>
</evidence>
<comment type="similarity">
    <text evidence="6">Belongs to the anthrone oxygenase family.</text>
</comment>
<evidence type="ECO:0000313" key="8">
    <source>
        <dbReference type="EMBL" id="KAE8355655.1"/>
    </source>
</evidence>
<dbReference type="AlphaFoldDB" id="A0A5N6ZDH1"/>
<evidence type="ECO:0000256" key="1">
    <source>
        <dbReference type="ARBA" id="ARBA00004141"/>
    </source>
</evidence>
<sequence>MSALPPSLRAAQMVGIVSAGWISGNIAAFSANVVPGLLRSRREEHYPASSLVKQWRNFFENGRAQNPPIVALSAAAFLYLAWSVRPGSSGASHVPYNSALWYCAAAALTLGTIPFTLIVMNRTNEALAQKAKCDAESVNKDHEEVDRLVRKWKTLNGVRSLLPLLGCIAGVVAIVS</sequence>